<keyword evidence="2" id="KW-1185">Reference proteome</keyword>
<evidence type="ECO:0000313" key="1">
    <source>
        <dbReference type="EMBL" id="KAF2471676.1"/>
    </source>
</evidence>
<proteinExistence type="predicted"/>
<dbReference type="EMBL" id="MU003504">
    <property type="protein sequence ID" value="KAF2471676.1"/>
    <property type="molecule type" value="Genomic_DNA"/>
</dbReference>
<name>A0ACB6QXP0_9PLEO</name>
<protein>
    <submittedName>
        <fullName evidence="1">Uncharacterized protein</fullName>
    </submittedName>
</protein>
<reference evidence="1" key="1">
    <citation type="journal article" date="2020" name="Stud. Mycol.">
        <title>101 Dothideomycetes genomes: a test case for predicting lifestyles and emergence of pathogens.</title>
        <authorList>
            <person name="Haridas S."/>
            <person name="Albert R."/>
            <person name="Binder M."/>
            <person name="Bloem J."/>
            <person name="Labutti K."/>
            <person name="Salamov A."/>
            <person name="Andreopoulos B."/>
            <person name="Baker S."/>
            <person name="Barry K."/>
            <person name="Bills G."/>
            <person name="Bluhm B."/>
            <person name="Cannon C."/>
            <person name="Castanera R."/>
            <person name="Culley D."/>
            <person name="Daum C."/>
            <person name="Ezra D."/>
            <person name="Gonzalez J."/>
            <person name="Henrissat B."/>
            <person name="Kuo A."/>
            <person name="Liang C."/>
            <person name="Lipzen A."/>
            <person name="Lutzoni F."/>
            <person name="Magnuson J."/>
            <person name="Mondo S."/>
            <person name="Nolan M."/>
            <person name="Ohm R."/>
            <person name="Pangilinan J."/>
            <person name="Park H.-J."/>
            <person name="Ramirez L."/>
            <person name="Alfaro M."/>
            <person name="Sun H."/>
            <person name="Tritt A."/>
            <person name="Yoshinaga Y."/>
            <person name="Zwiers L.-H."/>
            <person name="Turgeon B."/>
            <person name="Goodwin S."/>
            <person name="Spatafora J."/>
            <person name="Crous P."/>
            <person name="Grigoriev I."/>
        </authorList>
    </citation>
    <scope>NUCLEOTIDE SEQUENCE</scope>
    <source>
        <strain evidence="1">ATCC 200398</strain>
    </source>
</reference>
<evidence type="ECO:0000313" key="2">
    <source>
        <dbReference type="Proteomes" id="UP000799755"/>
    </source>
</evidence>
<organism evidence="1 2">
    <name type="scientific">Lindgomyces ingoldianus</name>
    <dbReference type="NCBI Taxonomy" id="673940"/>
    <lineage>
        <taxon>Eukaryota</taxon>
        <taxon>Fungi</taxon>
        <taxon>Dikarya</taxon>
        <taxon>Ascomycota</taxon>
        <taxon>Pezizomycotina</taxon>
        <taxon>Dothideomycetes</taxon>
        <taxon>Pleosporomycetidae</taxon>
        <taxon>Pleosporales</taxon>
        <taxon>Lindgomycetaceae</taxon>
        <taxon>Lindgomyces</taxon>
    </lineage>
</organism>
<comment type="caution">
    <text evidence="1">The sequence shown here is derived from an EMBL/GenBank/DDBJ whole genome shotgun (WGS) entry which is preliminary data.</text>
</comment>
<dbReference type="Proteomes" id="UP000799755">
    <property type="component" value="Unassembled WGS sequence"/>
</dbReference>
<gene>
    <name evidence="1" type="ORF">BDR25DRAFT_22188</name>
</gene>
<accession>A0ACB6QXP0</accession>
<sequence>MAWRAFLGTNSSRRIGLVLGYGSPRLSITSNRSWKQSAVNATRSFHGGSGSDPGANQGISALVHSISANMSARVTHGPECFYHDDEDEDLEEEENPGKRRVRDLRDEIVLELDCDSLESTAIALKKRLQLHCDGQDSEPCQHLNALQTLLTKLAATKDPLPKYDSPSDYLDIFSKIALALNARSEFPIRLISVKEVEDLREIERIADTISRIALLNAAIGGLKGSISRDVIHHIYDNDGSLSTLARIVNGALLDAKDFIPRKQWFTAEEEDRILAVLKLILKEKGRRNWL</sequence>